<comment type="caution">
    <text evidence="1">The sequence shown here is derived from an EMBL/GenBank/DDBJ whole genome shotgun (WGS) entry which is preliminary data.</text>
</comment>
<gene>
    <name evidence="1" type="ORF">V5799_021800</name>
</gene>
<keyword evidence="2" id="KW-1185">Reference proteome</keyword>
<sequence length="464" mass="52078">MGSDPTFWLRANAPASVFQKYLDTEGTGLVALYFMNCLVADPEELARLATRCEKLRVLNCIATRMKAADLLSLMLGPVQQLTHLEFSMVDETDEANLQLVEVIKLSGGELTEAVAKNLRILYIEIVGDANFDLLEMFLERCPSVTKLHVHLMGGCFVNGILRCSKILDNQPFMETFMFTSEVPPPELPEPPRELQFRHYAAVCGNVLYRRQPRPWNIAVLGDLATSTERVHLSEPLTVFTARQPNLDEQIRQACLLNNWSNVRTFCLVMRAPMDVGEVPGAGITCAAALLELFQGFRSLTELNVNSFHFHQSLDLTELLDPIPNIQALSLPPCGLMHDGAFQRLALKCRRLEDLDVRSGCDGWARACDRCLQRIDLDPAGMAELSVSRSDGRLTLSVPMVSSLAFAASCQLAELRIFDHSEHPLQDYRRLGHLLSNNRRLRVLVLKYKGLNFGDPDFKVFTMQN</sequence>
<protein>
    <submittedName>
        <fullName evidence="1">Uncharacterized protein</fullName>
    </submittedName>
</protein>
<dbReference type="Proteomes" id="UP001321473">
    <property type="component" value="Unassembled WGS sequence"/>
</dbReference>
<dbReference type="InterPro" id="IPR032675">
    <property type="entry name" value="LRR_dom_sf"/>
</dbReference>
<evidence type="ECO:0000313" key="2">
    <source>
        <dbReference type="Proteomes" id="UP001321473"/>
    </source>
</evidence>
<dbReference type="AlphaFoldDB" id="A0AAQ4FMC4"/>
<name>A0AAQ4FMC4_AMBAM</name>
<evidence type="ECO:0000313" key="1">
    <source>
        <dbReference type="EMBL" id="KAK8788424.1"/>
    </source>
</evidence>
<dbReference type="SUPFAM" id="SSF52047">
    <property type="entry name" value="RNI-like"/>
    <property type="match status" value="1"/>
</dbReference>
<dbReference type="EMBL" id="JARKHS020000816">
    <property type="protein sequence ID" value="KAK8788424.1"/>
    <property type="molecule type" value="Genomic_DNA"/>
</dbReference>
<reference evidence="1 2" key="1">
    <citation type="journal article" date="2023" name="Arcadia Sci">
        <title>De novo assembly of a long-read Amblyomma americanum tick genome.</title>
        <authorList>
            <person name="Chou S."/>
            <person name="Poskanzer K.E."/>
            <person name="Rollins M."/>
            <person name="Thuy-Boun P.S."/>
        </authorList>
    </citation>
    <scope>NUCLEOTIDE SEQUENCE [LARGE SCALE GENOMIC DNA]</scope>
    <source>
        <strain evidence="1">F_SG_1</strain>
        <tissue evidence="1">Salivary glands</tissue>
    </source>
</reference>
<proteinExistence type="predicted"/>
<organism evidence="1 2">
    <name type="scientific">Amblyomma americanum</name>
    <name type="common">Lone star tick</name>
    <dbReference type="NCBI Taxonomy" id="6943"/>
    <lineage>
        <taxon>Eukaryota</taxon>
        <taxon>Metazoa</taxon>
        <taxon>Ecdysozoa</taxon>
        <taxon>Arthropoda</taxon>
        <taxon>Chelicerata</taxon>
        <taxon>Arachnida</taxon>
        <taxon>Acari</taxon>
        <taxon>Parasitiformes</taxon>
        <taxon>Ixodida</taxon>
        <taxon>Ixodoidea</taxon>
        <taxon>Ixodidae</taxon>
        <taxon>Amblyomminae</taxon>
        <taxon>Amblyomma</taxon>
    </lineage>
</organism>
<dbReference type="Gene3D" id="3.80.10.10">
    <property type="entry name" value="Ribonuclease Inhibitor"/>
    <property type="match status" value="2"/>
</dbReference>
<accession>A0AAQ4FMC4</accession>